<comment type="caution">
    <text evidence="2">The sequence shown here is derived from an EMBL/GenBank/DDBJ whole genome shotgun (WGS) entry which is preliminary data.</text>
</comment>
<feature type="compositionally biased region" description="Basic and acidic residues" evidence="1">
    <location>
        <begin position="140"/>
        <end position="149"/>
    </location>
</feature>
<protein>
    <submittedName>
        <fullName evidence="2">Uncharacterized protein</fullName>
    </submittedName>
</protein>
<accession>A0AAD9DWB3</accession>
<evidence type="ECO:0000313" key="2">
    <source>
        <dbReference type="EMBL" id="KAK1795558.1"/>
    </source>
</evidence>
<name>A0AAD9DWB3_9TELE</name>
<proteinExistence type="predicted"/>
<gene>
    <name evidence="2" type="ORF">P4O66_001055</name>
</gene>
<dbReference type="AlphaFoldDB" id="A0AAD9DWB3"/>
<reference evidence="2" key="1">
    <citation type="submission" date="2023-03" db="EMBL/GenBank/DDBJ databases">
        <title>Electrophorus voltai genome.</title>
        <authorList>
            <person name="Bian C."/>
        </authorList>
    </citation>
    <scope>NUCLEOTIDE SEQUENCE</scope>
    <source>
        <strain evidence="2">CB-2022</strain>
        <tissue evidence="2">Muscle</tissue>
    </source>
</reference>
<feature type="region of interest" description="Disordered" evidence="1">
    <location>
        <begin position="112"/>
        <end position="172"/>
    </location>
</feature>
<evidence type="ECO:0000313" key="3">
    <source>
        <dbReference type="Proteomes" id="UP001239994"/>
    </source>
</evidence>
<organism evidence="2 3">
    <name type="scientific">Electrophorus voltai</name>
    <dbReference type="NCBI Taxonomy" id="2609070"/>
    <lineage>
        <taxon>Eukaryota</taxon>
        <taxon>Metazoa</taxon>
        <taxon>Chordata</taxon>
        <taxon>Craniata</taxon>
        <taxon>Vertebrata</taxon>
        <taxon>Euteleostomi</taxon>
        <taxon>Actinopterygii</taxon>
        <taxon>Neopterygii</taxon>
        <taxon>Teleostei</taxon>
        <taxon>Ostariophysi</taxon>
        <taxon>Gymnotiformes</taxon>
        <taxon>Gymnotoidei</taxon>
        <taxon>Gymnotidae</taxon>
        <taxon>Electrophorus</taxon>
    </lineage>
</organism>
<dbReference type="Proteomes" id="UP001239994">
    <property type="component" value="Unassembled WGS sequence"/>
</dbReference>
<keyword evidence="3" id="KW-1185">Reference proteome</keyword>
<evidence type="ECO:0000256" key="1">
    <source>
        <dbReference type="SAM" id="MobiDB-lite"/>
    </source>
</evidence>
<sequence>MCFFSAQSRYNDFQSSEVDSVDSSNPVERPSLILASLHGSTTGEEPTGQYWAGHGYGLGLDSAESYRDQLDYENRHSEVDSAGSYDPYMNYNEGYAEYGEECSDVSLRTDLEFDRGEEPAMEVEEGLRRGPPSVIDTESADSRSEEPPAPKRLPKAPPRRCGLGAGKLSHAA</sequence>
<dbReference type="EMBL" id="JAROKS010000015">
    <property type="protein sequence ID" value="KAK1795558.1"/>
    <property type="molecule type" value="Genomic_DNA"/>
</dbReference>